<dbReference type="InterPro" id="IPR050138">
    <property type="entry name" value="DHOase/Allantoinase_Hydrolase"/>
</dbReference>
<sequence>MKVNQLIKNGLVVFPKEGVKAVDIGVVDGKIAGVFSRENEVQADEVIDANGLHVFPGVIDAHQHLGIYNSIEEDFLDTKQHAVGGITTLVNYDRQPVSYLDFFPKVQDIGEKHSYIDFTYSLGILTEQHIDELEETVKRFGLTSFKFFRNYERQLNDKFKISNGINLSSYDLMRLLEKFKSISPKLLLAIHCENMDINRSLIKNYKEEGVDEGLKTWSLTSPGFAEAESLLSTLYINSIVGGNVFIVHLTSGASIDVLEKAPWLLEKGVKVETCPHYLNLTEESSTGLKAKVGPPIHGQYDSDRLWDGIKKGIVNAIGTDHVPGSLATKFSKGNGVFEAEYGFPSAGALLPMMITEGHVKRGIPLERIADITSYQVAESFNLETKGRIEVGADADFAIVDLDNAKKVSPEVLHSNSDYSIFDGFETVGWPVYTISRGEVIVDNGKPTKESGRGKFVRRFI</sequence>
<organism evidence="2 3">
    <name type="scientific">Cytobacillus horneckiae</name>
    <dbReference type="NCBI Taxonomy" id="549687"/>
    <lineage>
        <taxon>Bacteria</taxon>
        <taxon>Bacillati</taxon>
        <taxon>Bacillota</taxon>
        <taxon>Bacilli</taxon>
        <taxon>Bacillales</taxon>
        <taxon>Bacillaceae</taxon>
        <taxon>Cytobacillus</taxon>
    </lineage>
</organism>
<dbReference type="PANTHER" id="PTHR43668">
    <property type="entry name" value="ALLANTOINASE"/>
    <property type="match status" value="1"/>
</dbReference>
<evidence type="ECO:0000313" key="3">
    <source>
        <dbReference type="Proteomes" id="UP000233343"/>
    </source>
</evidence>
<dbReference type="InterPro" id="IPR006680">
    <property type="entry name" value="Amidohydro-rel"/>
</dbReference>
<feature type="domain" description="Amidohydrolase-related" evidence="1">
    <location>
        <begin position="298"/>
        <end position="439"/>
    </location>
</feature>
<dbReference type="Gene3D" id="3.20.20.140">
    <property type="entry name" value="Metal-dependent hydrolases"/>
    <property type="match status" value="1"/>
</dbReference>
<dbReference type="InterPro" id="IPR011059">
    <property type="entry name" value="Metal-dep_hydrolase_composite"/>
</dbReference>
<dbReference type="SUPFAM" id="SSF51338">
    <property type="entry name" value="Composite domain of metallo-dependent hydrolases"/>
    <property type="match status" value="1"/>
</dbReference>
<proteinExistence type="predicted"/>
<dbReference type="PANTHER" id="PTHR43668:SF2">
    <property type="entry name" value="ALLANTOINASE"/>
    <property type="match status" value="1"/>
</dbReference>
<reference evidence="2 3" key="1">
    <citation type="journal article" date="2010" name="Int. J. Syst. Evol. Microbiol.">
        <title>Bacillus horneckiae sp. nov., isolated from a spacecraft-assembly clean room.</title>
        <authorList>
            <person name="Vaishampayan P."/>
            <person name="Probst A."/>
            <person name="Krishnamurthi S."/>
            <person name="Ghosh S."/>
            <person name="Osman S."/>
            <person name="McDowall A."/>
            <person name="Ruckmani A."/>
            <person name="Mayilraj S."/>
            <person name="Venkateswaran K."/>
        </authorList>
    </citation>
    <scope>NUCLEOTIDE SEQUENCE [LARGE SCALE GENOMIC DNA]</scope>
    <source>
        <strain evidence="3">1PO1SC</strain>
    </source>
</reference>
<keyword evidence="3" id="KW-1185">Reference proteome</keyword>
<gene>
    <name evidence="2" type="ORF">CWS20_14120</name>
</gene>
<dbReference type="GO" id="GO:0004038">
    <property type="term" value="F:allantoinase activity"/>
    <property type="evidence" value="ECO:0007669"/>
    <property type="project" value="TreeGrafter"/>
</dbReference>
<dbReference type="GO" id="GO:0006145">
    <property type="term" value="P:purine nucleobase catabolic process"/>
    <property type="evidence" value="ECO:0007669"/>
    <property type="project" value="TreeGrafter"/>
</dbReference>
<dbReference type="RefSeq" id="WP_066189377.1">
    <property type="nucleotide sequence ID" value="NZ_JAFDQP010000001.1"/>
</dbReference>
<dbReference type="Pfam" id="PF01979">
    <property type="entry name" value="Amidohydro_1"/>
    <property type="match status" value="1"/>
</dbReference>
<comment type="caution">
    <text evidence="2">The sequence shown here is derived from an EMBL/GenBank/DDBJ whole genome shotgun (WGS) entry which is preliminary data.</text>
</comment>
<dbReference type="EMBL" id="PISD01000030">
    <property type="protein sequence ID" value="PKG28341.1"/>
    <property type="molecule type" value="Genomic_DNA"/>
</dbReference>
<evidence type="ECO:0000313" key="2">
    <source>
        <dbReference type="EMBL" id="PKG28341.1"/>
    </source>
</evidence>
<dbReference type="AlphaFoldDB" id="A0A2N0ZFP8"/>
<dbReference type="GO" id="GO:0005737">
    <property type="term" value="C:cytoplasm"/>
    <property type="evidence" value="ECO:0007669"/>
    <property type="project" value="TreeGrafter"/>
</dbReference>
<accession>A0A2N0ZFP8</accession>
<dbReference type="Gene3D" id="2.30.40.10">
    <property type="entry name" value="Urease, subunit C, domain 1"/>
    <property type="match status" value="1"/>
</dbReference>
<protein>
    <recommendedName>
        <fullName evidence="1">Amidohydrolase-related domain-containing protein</fullName>
    </recommendedName>
</protein>
<evidence type="ECO:0000259" key="1">
    <source>
        <dbReference type="Pfam" id="PF01979"/>
    </source>
</evidence>
<dbReference type="Proteomes" id="UP000233343">
    <property type="component" value="Unassembled WGS sequence"/>
</dbReference>
<dbReference type="SUPFAM" id="SSF51556">
    <property type="entry name" value="Metallo-dependent hydrolases"/>
    <property type="match status" value="1"/>
</dbReference>
<dbReference type="InterPro" id="IPR032466">
    <property type="entry name" value="Metal_Hydrolase"/>
</dbReference>
<name>A0A2N0ZFP8_9BACI</name>